<dbReference type="PANTHER" id="PTHR42812:SF12">
    <property type="entry name" value="BETA-XYLOSIDASE-RELATED"/>
    <property type="match status" value="1"/>
</dbReference>
<dbReference type="Pfam" id="PF17851">
    <property type="entry name" value="GH43_C2"/>
    <property type="match status" value="1"/>
</dbReference>
<evidence type="ECO:0000256" key="2">
    <source>
        <dbReference type="ARBA" id="ARBA00022801"/>
    </source>
</evidence>
<evidence type="ECO:0000256" key="5">
    <source>
        <dbReference type="PIRSR" id="PIRSR606710-2"/>
    </source>
</evidence>
<dbReference type="CDD" id="cd18617">
    <property type="entry name" value="GH43_XynB-like"/>
    <property type="match status" value="1"/>
</dbReference>
<proteinExistence type="inferred from homology"/>
<dbReference type="InterPro" id="IPR023296">
    <property type="entry name" value="Glyco_hydro_beta-prop_sf"/>
</dbReference>
<reference evidence="9" key="2">
    <citation type="journal article" date="2020" name="Antonie Van Leeuwenhoek">
        <title>Labilibaculum antarcticum sp. nov., a novel facultative anaerobic, psychrotorelant bacterium isolated from marine sediment of Antarctica.</title>
        <authorList>
            <person name="Watanabe M."/>
            <person name="Kojima H."/>
            <person name="Fukui M."/>
        </authorList>
    </citation>
    <scope>NUCLEOTIDE SEQUENCE [LARGE SCALE GENOMIC DNA]</scope>
    <source>
        <strain evidence="9">SPP2</strain>
    </source>
</reference>
<evidence type="ECO:0000313" key="9">
    <source>
        <dbReference type="Proteomes" id="UP000218267"/>
    </source>
</evidence>
<dbReference type="InterPro" id="IPR013320">
    <property type="entry name" value="ConA-like_dom_sf"/>
</dbReference>
<dbReference type="SUPFAM" id="SSF75005">
    <property type="entry name" value="Arabinanase/levansucrase/invertase"/>
    <property type="match status" value="1"/>
</dbReference>
<keyword evidence="3 6" id="KW-0326">Glycosidase</keyword>
<dbReference type="RefSeq" id="WP_096428720.1">
    <property type="nucleotide sequence ID" value="NZ_AP018042.1"/>
</dbReference>
<evidence type="ECO:0000256" key="4">
    <source>
        <dbReference type="PIRSR" id="PIRSR606710-1"/>
    </source>
</evidence>
<dbReference type="Gene3D" id="2.60.120.200">
    <property type="match status" value="1"/>
</dbReference>
<dbReference type="GO" id="GO:0005975">
    <property type="term" value="P:carbohydrate metabolic process"/>
    <property type="evidence" value="ECO:0007669"/>
    <property type="project" value="InterPro"/>
</dbReference>
<accession>A0A1Y1CHH7</accession>
<organism evidence="8 9">
    <name type="scientific">Labilibaculum antarcticum</name>
    <dbReference type="NCBI Taxonomy" id="1717717"/>
    <lineage>
        <taxon>Bacteria</taxon>
        <taxon>Pseudomonadati</taxon>
        <taxon>Bacteroidota</taxon>
        <taxon>Bacteroidia</taxon>
        <taxon>Marinilabiliales</taxon>
        <taxon>Marinifilaceae</taxon>
        <taxon>Labilibaculum</taxon>
    </lineage>
</organism>
<dbReference type="SUPFAM" id="SSF49899">
    <property type="entry name" value="Concanavalin A-like lectins/glucanases"/>
    <property type="match status" value="1"/>
</dbReference>
<evidence type="ECO:0000256" key="3">
    <source>
        <dbReference type="ARBA" id="ARBA00023295"/>
    </source>
</evidence>
<dbReference type="OrthoDB" id="9801455at2"/>
<dbReference type="Proteomes" id="UP000218267">
    <property type="component" value="Chromosome"/>
</dbReference>
<dbReference type="PANTHER" id="PTHR42812">
    <property type="entry name" value="BETA-XYLOSIDASE"/>
    <property type="match status" value="1"/>
</dbReference>
<dbReference type="InterPro" id="IPR006710">
    <property type="entry name" value="Glyco_hydro_43"/>
</dbReference>
<sequence length="569" mass="64423">MLRNLVTICTLLFLVFVLLAGTPGGDIQNKVRFYSFSYQGKDSFYTDNPLDSNEFYNPILPGFYPDPSICKKGDDFYLVNSSFSFFPGIPVFHSTDLSNWEQLGHVLDRPSQLNLDGLAISEGVFAPAITYNKFNDTFYVIGTIVQGSWNFIVKAKDPAGPWSEPIFLPQIEQIDPSLFIDEDGKAYIVHNSEPDGEALYDGHRTIRMWQYDLATDKVIGEGKVIVNGGTDISKKPIWIEGPHLYKIKGYYYLMCAQGGTAEDHSEVIFRSENVNGPYISYEYNPILSQRQLSSDREYPVTCTGHADIIQDNNNNWRGVFLGCRPYGDNYFNTGRETFLLPVSWKDGWPVFLESDKAVGLIQEKTGLVSTIEEANIVSNGNFTKTDHFDSDTLGLEWNFIRTPHTKWYRINPQEKFLEIDLIETNIYGKGNPAFIGRRQQHANFEVQVEMEFHPVKDKEAAGLVCFQNESHHFFFGKVQEKGKTYLHLEKAISGGKTPGELLINQLELIDNSKVSLKIEGKGKYYNFYYSFDAETWILFSGNIDASLLSTKNAGGFVGTYIGMYASSNH</sequence>
<dbReference type="InterPro" id="IPR051795">
    <property type="entry name" value="Glycosyl_Hydrlase_43"/>
</dbReference>
<feature type="domain" description="Beta-xylosidase C-terminal Concanavalin A-like" evidence="7">
    <location>
        <begin position="385"/>
        <end position="568"/>
    </location>
</feature>
<evidence type="ECO:0000256" key="1">
    <source>
        <dbReference type="ARBA" id="ARBA00009865"/>
    </source>
</evidence>
<dbReference type="AlphaFoldDB" id="A0A1Y1CHH7"/>
<feature type="site" description="Important for catalytic activity, responsible for pKa modulation of the active site Glu and correct orientation of both the proton donor and substrate" evidence="5">
    <location>
        <position position="175"/>
    </location>
</feature>
<dbReference type="KEGG" id="mbas:ALGA_1459"/>
<dbReference type="Pfam" id="PF04616">
    <property type="entry name" value="Glyco_hydro_43"/>
    <property type="match status" value="1"/>
</dbReference>
<feature type="active site" description="Proton donor" evidence="4">
    <location>
        <position position="240"/>
    </location>
</feature>
<dbReference type="InterPro" id="IPR041542">
    <property type="entry name" value="GH43_C2"/>
</dbReference>
<keyword evidence="9" id="KW-1185">Reference proteome</keyword>
<evidence type="ECO:0000313" key="8">
    <source>
        <dbReference type="EMBL" id="BAX79838.1"/>
    </source>
</evidence>
<reference evidence="8 9" key="1">
    <citation type="journal article" date="2018" name="Mar. Genomics">
        <title>Complete genome sequence of Marinifilaceae bacterium strain SPP2, isolated from the Antarctic marine sediment.</title>
        <authorList>
            <person name="Watanabe M."/>
            <person name="Kojima H."/>
            <person name="Fukui M."/>
        </authorList>
    </citation>
    <scope>NUCLEOTIDE SEQUENCE [LARGE SCALE GENOMIC DNA]</scope>
    <source>
        <strain evidence="8 9">SPP2</strain>
    </source>
</reference>
<dbReference type="EMBL" id="AP018042">
    <property type="protein sequence ID" value="BAX79838.1"/>
    <property type="molecule type" value="Genomic_DNA"/>
</dbReference>
<evidence type="ECO:0000256" key="6">
    <source>
        <dbReference type="RuleBase" id="RU361187"/>
    </source>
</evidence>
<protein>
    <submittedName>
        <fullName evidence="8">Glycoside hydrolase 43 family protein</fullName>
    </submittedName>
</protein>
<gene>
    <name evidence="8" type="ORF">ALGA_1459</name>
</gene>
<comment type="similarity">
    <text evidence="1 6">Belongs to the glycosyl hydrolase 43 family.</text>
</comment>
<name>A0A1Y1CHH7_9BACT</name>
<dbReference type="Gene3D" id="2.115.10.20">
    <property type="entry name" value="Glycosyl hydrolase domain, family 43"/>
    <property type="match status" value="1"/>
</dbReference>
<keyword evidence="2 6" id="KW-0378">Hydrolase</keyword>
<evidence type="ECO:0000259" key="7">
    <source>
        <dbReference type="Pfam" id="PF17851"/>
    </source>
</evidence>
<dbReference type="GO" id="GO:0004553">
    <property type="term" value="F:hydrolase activity, hydrolyzing O-glycosyl compounds"/>
    <property type="evidence" value="ECO:0007669"/>
    <property type="project" value="InterPro"/>
</dbReference>
<feature type="active site" description="Proton acceptor" evidence="4">
    <location>
        <position position="66"/>
    </location>
</feature>